<proteinExistence type="predicted"/>
<evidence type="ECO:0000256" key="1">
    <source>
        <dbReference type="SAM" id="Phobius"/>
    </source>
</evidence>
<dbReference type="OrthoDB" id="3550049at2759"/>
<feature type="transmembrane region" description="Helical" evidence="1">
    <location>
        <begin position="12"/>
        <end position="32"/>
    </location>
</feature>
<reference evidence="2 3" key="1">
    <citation type="submission" date="2016-04" db="EMBL/GenBank/DDBJ databases">
        <title>A degradative enzymes factory behind the ericoid mycorrhizal symbiosis.</title>
        <authorList>
            <consortium name="DOE Joint Genome Institute"/>
            <person name="Martino E."/>
            <person name="Morin E."/>
            <person name="Grelet G."/>
            <person name="Kuo A."/>
            <person name="Kohler A."/>
            <person name="Daghino S."/>
            <person name="Barry K."/>
            <person name="Choi C."/>
            <person name="Cichocki N."/>
            <person name="Clum A."/>
            <person name="Copeland A."/>
            <person name="Hainaut M."/>
            <person name="Haridas S."/>
            <person name="Labutti K."/>
            <person name="Lindquist E."/>
            <person name="Lipzen A."/>
            <person name="Khouja H.-R."/>
            <person name="Murat C."/>
            <person name="Ohm R."/>
            <person name="Olson A."/>
            <person name="Spatafora J."/>
            <person name="Veneault-Fourrey C."/>
            <person name="Henrissat B."/>
            <person name="Grigoriev I."/>
            <person name="Martin F."/>
            <person name="Perotto S."/>
        </authorList>
    </citation>
    <scope>NUCLEOTIDE SEQUENCE [LARGE SCALE GENOMIC DNA]</scope>
    <source>
        <strain evidence="2 3">E</strain>
    </source>
</reference>
<dbReference type="InParanoid" id="A0A2J6STW7"/>
<keyword evidence="1" id="KW-1133">Transmembrane helix</keyword>
<evidence type="ECO:0000313" key="2">
    <source>
        <dbReference type="EMBL" id="PMD54200.1"/>
    </source>
</evidence>
<feature type="transmembrane region" description="Helical" evidence="1">
    <location>
        <begin position="127"/>
        <end position="144"/>
    </location>
</feature>
<dbReference type="EMBL" id="KZ613866">
    <property type="protein sequence ID" value="PMD54200.1"/>
    <property type="molecule type" value="Genomic_DNA"/>
</dbReference>
<dbReference type="Proteomes" id="UP000235371">
    <property type="component" value="Unassembled WGS sequence"/>
</dbReference>
<sequence>MPSPLLEGAYLLQAFLAAIEVLQISSLFYWGYAPYSPNVYSYMYLPSHFPSLAPLQARLTPPSVHSLGPLLALLLLFTILVQIKTPSPTRKQTLRFELLKSLIVSIFWVWLLISSIIRWHWDPYYHLATIVLSFLFVWSVYLLFSASLPRPCSICFIFPGFYTSKFELKNQTARKCNKCTAPIALTKDTAWSSTRRSGSPCARSPTQAPRCEARLSPFCRIRLSSRPCQNPKGTE</sequence>
<dbReference type="AlphaFoldDB" id="A0A2J6STW7"/>
<dbReference type="RefSeq" id="XP_024731104.1">
    <property type="nucleotide sequence ID" value="XM_024870520.1"/>
</dbReference>
<protein>
    <submittedName>
        <fullName evidence="2">Uncharacterized protein</fullName>
    </submittedName>
</protein>
<keyword evidence="1" id="KW-0812">Transmembrane</keyword>
<feature type="transmembrane region" description="Helical" evidence="1">
    <location>
        <begin position="102"/>
        <end position="121"/>
    </location>
</feature>
<gene>
    <name evidence="2" type="ORF">K444DRAFT_137612</name>
</gene>
<keyword evidence="3" id="KW-1185">Reference proteome</keyword>
<feature type="transmembrane region" description="Helical" evidence="1">
    <location>
        <begin position="64"/>
        <end position="81"/>
    </location>
</feature>
<name>A0A2J6STW7_9HELO</name>
<dbReference type="GeneID" id="36578602"/>
<evidence type="ECO:0000313" key="3">
    <source>
        <dbReference type="Proteomes" id="UP000235371"/>
    </source>
</evidence>
<organism evidence="2 3">
    <name type="scientific">Hyaloscypha bicolor E</name>
    <dbReference type="NCBI Taxonomy" id="1095630"/>
    <lineage>
        <taxon>Eukaryota</taxon>
        <taxon>Fungi</taxon>
        <taxon>Dikarya</taxon>
        <taxon>Ascomycota</taxon>
        <taxon>Pezizomycotina</taxon>
        <taxon>Leotiomycetes</taxon>
        <taxon>Helotiales</taxon>
        <taxon>Hyaloscyphaceae</taxon>
        <taxon>Hyaloscypha</taxon>
        <taxon>Hyaloscypha bicolor</taxon>
    </lineage>
</organism>
<accession>A0A2J6STW7</accession>
<keyword evidence="1" id="KW-0472">Membrane</keyword>